<gene>
    <name evidence="4" type="ORF">HELGO_WM23803</name>
</gene>
<dbReference type="AlphaFoldDB" id="A0A6S6UBF8"/>
<dbReference type="InterPro" id="IPR056727">
    <property type="entry name" value="DUF7825"/>
</dbReference>
<feature type="domain" description="DUF6493" evidence="1">
    <location>
        <begin position="1"/>
        <end position="309"/>
    </location>
</feature>
<accession>A0A6S6UBF8</accession>
<feature type="domain" description="DUF7825" evidence="3">
    <location>
        <begin position="717"/>
        <end position="915"/>
    </location>
</feature>
<proteinExistence type="predicted"/>
<dbReference type="EMBL" id="CACVAQ010000468">
    <property type="protein sequence ID" value="CAA6829159.1"/>
    <property type="molecule type" value="Genomic_DNA"/>
</dbReference>
<dbReference type="Pfam" id="PF20103">
    <property type="entry name" value="DUF6493"/>
    <property type="match status" value="1"/>
</dbReference>
<dbReference type="InterPro" id="IPR056726">
    <property type="entry name" value="DUF7824"/>
</dbReference>
<evidence type="ECO:0000259" key="3">
    <source>
        <dbReference type="Pfam" id="PF25149"/>
    </source>
</evidence>
<sequence length="928" mass="107185">MSILKEFTARLNADQVLGTYDWLYTWDWRERNKLKIYLDKEFKKLTKTLARRQQTILFLVFDQLTSVMDIESVKLALVDLDEEEIQEVMAFYDLVHPKKRYKKIKSDINGPESFLTRIPYPVIYELYKRKKVPFDRQVFAGCLVRFNVWHGATYTKELPKEAEENLSTIFPTDDFTLDILMAVFEMELGANQAFYFQHDYNIGGLIISLINRTILDRNSIHNKLFEAFNNPSLKQTTHAWLKKIHSDLAFTTAELMPHQDKLINLLYNDRNLLAAYGLQVLKKISQEVAFNWELFSLNLEGIVYREKFNGGLKIALDLLKKQLKKAPHLGQEACLNLAPIFLQPDHKIQLKAKAIFELVKPTEALITALEPYIDTMQAEVKKDLSAFLLEAEPAVFTEVYQQEAYTPLPLLDSERLEYIGSEEDYIFLASKVLKSQEALDHELFLEGFLRFQHLSKTNLNALKPALKQAKRLLPNRYANISNKVGAHHLMLAKLICVWLDPDYTSLEEEAINWALELKNKKTNVYTATQWLIYFKMLSRIPYLSTQIGTETNILPLLSTPTHSNGQIHPALFLNRLAAYEAANVVVQEGDFNRALCCLHRSTSFENTLLKETKDSEHRAILQYLFNSKEAIDIQEIKNMENSWLVAYCLKNPNKAIDATLAYQQDEKWWQTAPSWDLEAGRRYGTDYSWATTTFNLELLEEGLKKECFFGFNLVYDYARIADIAHWFHRDLLQTETLYLNLCAKHFTYLNIEAENSKAVLASIFFAVEKLHPIGKAGHIFLVLSLFCQDRSVRASALEWLCQLIEHKMLNLALFIAPVKKLLVNEHHPIPMARVNEQVNALIALRGTYENVAFQMGTEIVAEIAVEHLPKGFAKLLSQYFEMLQSTKEAMPEKVYLKLEKMTTISAVKKVAKKILNNQDIQNEQKSSI</sequence>
<dbReference type="Pfam" id="PF25148">
    <property type="entry name" value="DUF7824"/>
    <property type="match status" value="1"/>
</dbReference>
<protein>
    <submittedName>
        <fullName evidence="4">Uncharacterized protein</fullName>
    </submittedName>
</protein>
<organism evidence="4">
    <name type="scientific">uncultured Aureispira sp</name>
    <dbReference type="NCBI Taxonomy" id="1331704"/>
    <lineage>
        <taxon>Bacteria</taxon>
        <taxon>Pseudomonadati</taxon>
        <taxon>Bacteroidota</taxon>
        <taxon>Saprospiria</taxon>
        <taxon>Saprospirales</taxon>
        <taxon>Saprospiraceae</taxon>
        <taxon>Aureispira</taxon>
        <taxon>environmental samples</taxon>
    </lineage>
</organism>
<feature type="domain" description="DUF7824" evidence="2">
    <location>
        <begin position="413"/>
        <end position="658"/>
    </location>
</feature>
<evidence type="ECO:0000259" key="2">
    <source>
        <dbReference type="Pfam" id="PF25148"/>
    </source>
</evidence>
<dbReference type="Pfam" id="PF25149">
    <property type="entry name" value="DUF7825"/>
    <property type="match status" value="1"/>
</dbReference>
<evidence type="ECO:0000259" key="1">
    <source>
        <dbReference type="Pfam" id="PF20103"/>
    </source>
</evidence>
<name>A0A6S6UBF8_9BACT</name>
<reference evidence="4" key="1">
    <citation type="submission" date="2020-01" db="EMBL/GenBank/DDBJ databases">
        <authorList>
            <person name="Meier V. D."/>
            <person name="Meier V D."/>
        </authorList>
    </citation>
    <scope>NUCLEOTIDE SEQUENCE</scope>
    <source>
        <strain evidence="4">HLG_WM_MAG_10</strain>
    </source>
</reference>
<dbReference type="InterPro" id="IPR045472">
    <property type="entry name" value="DUF6493"/>
</dbReference>
<evidence type="ECO:0000313" key="4">
    <source>
        <dbReference type="EMBL" id="CAA6829159.1"/>
    </source>
</evidence>